<dbReference type="InterPro" id="IPR003094">
    <property type="entry name" value="6Pfruct_kin"/>
</dbReference>
<dbReference type="Gene3D" id="3.40.50.300">
    <property type="entry name" value="P-loop containing nucleotide triphosphate hydrolases"/>
    <property type="match status" value="1"/>
</dbReference>
<dbReference type="GO" id="GO:0003873">
    <property type="term" value="F:6-phosphofructo-2-kinase activity"/>
    <property type="evidence" value="ECO:0007669"/>
    <property type="project" value="InterPro"/>
</dbReference>
<dbReference type="PANTHER" id="PTHR10606">
    <property type="entry name" value="6-PHOSPHOFRUCTO-2-KINASE/FRUCTOSE-2,6-BISPHOSPHATASE"/>
    <property type="match status" value="1"/>
</dbReference>
<dbReference type="Pfam" id="PF01591">
    <property type="entry name" value="6PF2K"/>
    <property type="match status" value="1"/>
</dbReference>
<reference evidence="6 7" key="1">
    <citation type="submission" date="2018-12" db="EMBL/GenBank/DDBJ databases">
        <title>First genome draft of Desulfovibrio legallis sp. nov.</title>
        <authorList>
            <person name="Ben Dhia O."/>
            <person name="Najjari A."/>
            <person name="Ferjani R."/>
            <person name="Fhoula I."/>
            <person name="Fardeau M.-L."/>
            <person name="Boudabbous A."/>
            <person name="Ouzari H.I."/>
        </authorList>
    </citation>
    <scope>NUCLEOTIDE SEQUENCE [LARGE SCALE GENOMIC DNA]</scope>
    <source>
        <strain evidence="6 7">H1T</strain>
    </source>
</reference>
<evidence type="ECO:0000256" key="4">
    <source>
        <dbReference type="PIRSR" id="PIRSR613078-2"/>
    </source>
</evidence>
<feature type="domain" description="6-phosphofructo-2-kinase" evidence="5">
    <location>
        <begin position="2"/>
        <end position="172"/>
    </location>
</feature>
<keyword evidence="6" id="KW-0418">Kinase</keyword>
<feature type="binding site" evidence="4">
    <location>
        <begin position="216"/>
        <end position="223"/>
    </location>
    <ligand>
        <name>substrate</name>
    </ligand>
</feature>
<dbReference type="Gene3D" id="3.40.50.1240">
    <property type="entry name" value="Phosphoglycerate mutase-like"/>
    <property type="match status" value="1"/>
</dbReference>
<keyword evidence="7" id="KW-1185">Reference proteome</keyword>
<dbReference type="CDD" id="cd07067">
    <property type="entry name" value="HP_PGM_like"/>
    <property type="match status" value="1"/>
</dbReference>
<dbReference type="InterPro" id="IPR013078">
    <property type="entry name" value="His_Pase_superF_clade-1"/>
</dbReference>
<evidence type="ECO:0000313" key="6">
    <source>
        <dbReference type="EMBL" id="TBH78450.1"/>
    </source>
</evidence>
<dbReference type="EMBL" id="SIXC01000015">
    <property type="protein sequence ID" value="TBH78450.1"/>
    <property type="molecule type" value="Genomic_DNA"/>
</dbReference>
<dbReference type="InterPro" id="IPR029033">
    <property type="entry name" value="His_PPase_superfam"/>
</dbReference>
<evidence type="ECO:0000256" key="3">
    <source>
        <dbReference type="PIRSR" id="PIRSR613078-1"/>
    </source>
</evidence>
<feature type="active site" description="Proton donor/acceptor" evidence="3">
    <location>
        <position position="289"/>
    </location>
</feature>
<dbReference type="GO" id="GO:0004331">
    <property type="term" value="F:fructose-2,6-bisphosphate 2-phosphatase activity"/>
    <property type="evidence" value="ECO:0007669"/>
    <property type="project" value="TreeGrafter"/>
</dbReference>
<dbReference type="PIRSF" id="PIRSF000709">
    <property type="entry name" value="6PFK_2-Ptase"/>
    <property type="match status" value="1"/>
</dbReference>
<protein>
    <submittedName>
        <fullName evidence="6">6-phosphofructokinase</fullName>
    </submittedName>
</protein>
<evidence type="ECO:0000256" key="2">
    <source>
        <dbReference type="ARBA" id="ARBA00022840"/>
    </source>
</evidence>
<dbReference type="InterPro" id="IPR001345">
    <property type="entry name" value="PG/BPGM_mutase_AS"/>
</dbReference>
<name>A0A6H3F9A1_9BACT</name>
<dbReference type="AlphaFoldDB" id="A0A6H3F9A1"/>
<proteinExistence type="predicted"/>
<dbReference type="GO" id="GO:0005829">
    <property type="term" value="C:cytosol"/>
    <property type="evidence" value="ECO:0007669"/>
    <property type="project" value="TreeGrafter"/>
</dbReference>
<keyword evidence="1" id="KW-0547">Nucleotide-binding</keyword>
<keyword evidence="6" id="KW-0808">Transferase</keyword>
<dbReference type="GO" id="GO:0006003">
    <property type="term" value="P:fructose 2,6-bisphosphate metabolic process"/>
    <property type="evidence" value="ECO:0007669"/>
    <property type="project" value="InterPro"/>
</dbReference>
<dbReference type="GO" id="GO:0006000">
    <property type="term" value="P:fructose metabolic process"/>
    <property type="evidence" value="ECO:0007669"/>
    <property type="project" value="InterPro"/>
</dbReference>
<feature type="active site" description="Tele-phosphohistidine intermediate" evidence="3">
    <location>
        <position position="217"/>
    </location>
</feature>
<dbReference type="InterPro" id="IPR027417">
    <property type="entry name" value="P-loop_NTPase"/>
</dbReference>
<organism evidence="6 7">
    <name type="scientific">Desulfovibrio legallii</name>
    <dbReference type="NCBI Taxonomy" id="571438"/>
    <lineage>
        <taxon>Bacteria</taxon>
        <taxon>Pseudomonadati</taxon>
        <taxon>Thermodesulfobacteriota</taxon>
        <taxon>Desulfovibrionia</taxon>
        <taxon>Desulfovibrionales</taxon>
        <taxon>Desulfovibrionaceae</taxon>
        <taxon>Desulfovibrio</taxon>
    </lineage>
</organism>
<sequence>MQKLYVAMVGLPARGKSTLARRIRDGLAAEGIRARLFNNGDVRRARLGAASTDPDFYNPDNTYGRLAREQICRHNMELARQWLAPEGGNGDVAILDATNVSRARRRLMEGTLTDHPLLFIECRNEDQELLRACIRRKTALPEYAGYTEEAALENFNKRIGYYEHIYEPLRHEKFWLRVDSTANRILAEHPREGCAYYPAIREIVVSVWVHCLYLVRHGQTEFNLQGRIGGDPPLTTQGEAQAAALAEHLRDRPIHWVFTSTRQRSHQTAAPLLAQRPQTHVMAFREFDEIWAGDCEGLRYAEIRQRMPQVASARNADKYAFAYPNGESYAMLRDRVQRGLRRALFLAGDTPLVIVGHQAINRVLLALFLRQRKEDIPYIYVPQDQYYHISLTPRRKVFERLPYTPDRGAGEEDFAGEDEG</sequence>
<comment type="caution">
    <text evidence="6">The sequence shown here is derived from an EMBL/GenBank/DDBJ whole genome shotgun (WGS) entry which is preliminary data.</text>
</comment>
<dbReference type="PANTHER" id="PTHR10606:SF44">
    <property type="entry name" value="6-PHOSPHOFRUCTO 2-KINASE_FRUCTOSE 2,6-BISPHOSPHATASE LONG FORM"/>
    <property type="match status" value="1"/>
</dbReference>
<accession>A0A6H3F9A1</accession>
<dbReference type="RefSeq" id="WP_118229285.1">
    <property type="nucleotide sequence ID" value="NZ_DBFBQU010000004.1"/>
</dbReference>
<dbReference type="PROSITE" id="PS00175">
    <property type="entry name" value="PG_MUTASE"/>
    <property type="match status" value="1"/>
</dbReference>
<dbReference type="InterPro" id="IPR013079">
    <property type="entry name" value="6Phosfructo_kin"/>
</dbReference>
<dbReference type="SUPFAM" id="SSF52540">
    <property type="entry name" value="P-loop containing nucleoside triphosphate hydrolases"/>
    <property type="match status" value="1"/>
</dbReference>
<dbReference type="PRINTS" id="PR00991">
    <property type="entry name" value="6PFRUCTKNASE"/>
</dbReference>
<evidence type="ECO:0000256" key="1">
    <source>
        <dbReference type="ARBA" id="ARBA00022741"/>
    </source>
</evidence>
<feature type="binding site" evidence="4">
    <location>
        <position position="264"/>
    </location>
    <ligand>
        <name>substrate</name>
    </ligand>
</feature>
<gene>
    <name evidence="6" type="ORF">EB812_10525</name>
</gene>
<dbReference type="Pfam" id="PF00300">
    <property type="entry name" value="His_Phos_1"/>
    <property type="match status" value="1"/>
</dbReference>
<dbReference type="SMART" id="SM00855">
    <property type="entry name" value="PGAM"/>
    <property type="match status" value="1"/>
</dbReference>
<keyword evidence="2" id="KW-0067">ATP-binding</keyword>
<dbReference type="Proteomes" id="UP000292919">
    <property type="component" value="Unassembled WGS sequence"/>
</dbReference>
<dbReference type="GO" id="GO:0005524">
    <property type="term" value="F:ATP binding"/>
    <property type="evidence" value="ECO:0007669"/>
    <property type="project" value="UniProtKB-KW"/>
</dbReference>
<evidence type="ECO:0000259" key="5">
    <source>
        <dbReference type="Pfam" id="PF01591"/>
    </source>
</evidence>
<dbReference type="SUPFAM" id="SSF53254">
    <property type="entry name" value="Phosphoglycerate mutase-like"/>
    <property type="match status" value="1"/>
</dbReference>
<evidence type="ECO:0000313" key="7">
    <source>
        <dbReference type="Proteomes" id="UP000292919"/>
    </source>
</evidence>